<protein>
    <submittedName>
        <fullName evidence="2">Uncharacterized protein</fullName>
    </submittedName>
</protein>
<keyword evidence="1" id="KW-0472">Membrane</keyword>
<organism evidence="2 3">
    <name type="scientific">Stephanodiscus triporus</name>
    <dbReference type="NCBI Taxonomy" id="2934178"/>
    <lineage>
        <taxon>Eukaryota</taxon>
        <taxon>Sar</taxon>
        <taxon>Stramenopiles</taxon>
        <taxon>Ochrophyta</taxon>
        <taxon>Bacillariophyta</taxon>
        <taxon>Coscinodiscophyceae</taxon>
        <taxon>Thalassiosirophycidae</taxon>
        <taxon>Stephanodiscales</taxon>
        <taxon>Stephanodiscaceae</taxon>
        <taxon>Stephanodiscus</taxon>
    </lineage>
</organism>
<keyword evidence="3" id="KW-1185">Reference proteome</keyword>
<evidence type="ECO:0000256" key="1">
    <source>
        <dbReference type="SAM" id="Phobius"/>
    </source>
</evidence>
<evidence type="ECO:0000313" key="3">
    <source>
        <dbReference type="Proteomes" id="UP001530315"/>
    </source>
</evidence>
<accession>A0ABD3NZ26</accession>
<name>A0ABD3NZ26_9STRA</name>
<reference evidence="2 3" key="1">
    <citation type="submission" date="2024-10" db="EMBL/GenBank/DDBJ databases">
        <title>Updated reference genomes for cyclostephanoid diatoms.</title>
        <authorList>
            <person name="Roberts W.R."/>
            <person name="Alverson A.J."/>
        </authorList>
    </citation>
    <scope>NUCLEOTIDE SEQUENCE [LARGE SCALE GENOMIC DNA]</scope>
    <source>
        <strain evidence="2 3">AJA276-08</strain>
    </source>
</reference>
<feature type="transmembrane region" description="Helical" evidence="1">
    <location>
        <begin position="20"/>
        <end position="38"/>
    </location>
</feature>
<gene>
    <name evidence="2" type="ORF">ACHAW5_006410</name>
</gene>
<proteinExistence type="predicted"/>
<dbReference type="EMBL" id="JALLAZ020001107">
    <property type="protein sequence ID" value="KAL3780592.1"/>
    <property type="molecule type" value="Genomic_DNA"/>
</dbReference>
<evidence type="ECO:0000313" key="2">
    <source>
        <dbReference type="EMBL" id="KAL3780592.1"/>
    </source>
</evidence>
<comment type="caution">
    <text evidence="2">The sequence shown here is derived from an EMBL/GenBank/DDBJ whole genome shotgun (WGS) entry which is preliminary data.</text>
</comment>
<keyword evidence="1" id="KW-0812">Transmembrane</keyword>
<sequence length="117" mass="12148">MTYQSRGRTVFEVVLRCRHWAFLVGFITVLCIGNYFRAKRAQERQKQRREAKMAATVGYNNMAGVGPSNNNNNAAGMHGGIGGGGGGVVVGGGGGGKGADYEAPVLPHVGGAAGRLL</sequence>
<keyword evidence="1" id="KW-1133">Transmembrane helix</keyword>
<dbReference type="Proteomes" id="UP001530315">
    <property type="component" value="Unassembled WGS sequence"/>
</dbReference>
<dbReference type="AlphaFoldDB" id="A0ABD3NZ26"/>